<sequence length="217" mass="23342">MSDPLPLTEIFNHLPISSVEWTVQRNDETSISGGAEYFQNELADPIWTAPVTLGTGKHAELKRAAALIRSLRGSQQAFLICDPTSLWPQADPKGLILGAANVTIRGIASSRATALLGGLRAAYKLTAGDKLQITYGNPLRYAFVEVSRDVTAGANGQADVSVFPWLPLSLVAGAKVTLIRPACPVVIVKDTHRPGTARNTVTENASFTVIERRRRAL</sequence>
<dbReference type="RefSeq" id="WP_151651484.1">
    <property type="nucleotide sequence ID" value="NZ_WBVX01000006.1"/>
</dbReference>
<protein>
    <submittedName>
        <fullName evidence="1">Uncharacterized protein</fullName>
    </submittedName>
</protein>
<organism evidence="1 2">
    <name type="scientific">Brucella tritici</name>
    <dbReference type="NCBI Taxonomy" id="94626"/>
    <lineage>
        <taxon>Bacteria</taxon>
        <taxon>Pseudomonadati</taxon>
        <taxon>Pseudomonadota</taxon>
        <taxon>Alphaproteobacteria</taxon>
        <taxon>Hyphomicrobiales</taxon>
        <taxon>Brucellaceae</taxon>
        <taxon>Brucella/Ochrobactrum group</taxon>
        <taxon>Brucella</taxon>
    </lineage>
</organism>
<name>A0A6L3YUG2_9HYPH</name>
<dbReference type="EMBL" id="WBVX01000006">
    <property type="protein sequence ID" value="KAB2687518.1"/>
    <property type="molecule type" value="Genomic_DNA"/>
</dbReference>
<accession>A0A6L3YUG2</accession>
<evidence type="ECO:0000313" key="1">
    <source>
        <dbReference type="EMBL" id="KAB2687518.1"/>
    </source>
</evidence>
<reference evidence="1 2" key="1">
    <citation type="submission" date="2019-09" db="EMBL/GenBank/DDBJ databases">
        <title>Taxonomic organization of the family Brucellaceae based on a phylogenomic approach.</title>
        <authorList>
            <person name="Leclercq S."/>
            <person name="Cloeckaert A."/>
            <person name="Zygmunt M.S."/>
        </authorList>
    </citation>
    <scope>NUCLEOTIDE SEQUENCE [LARGE SCALE GENOMIC DNA]</scope>
    <source>
        <strain evidence="1 2">WS1830</strain>
    </source>
</reference>
<gene>
    <name evidence="1" type="ORF">F9L08_08160</name>
</gene>
<evidence type="ECO:0000313" key="2">
    <source>
        <dbReference type="Proteomes" id="UP000481643"/>
    </source>
</evidence>
<proteinExistence type="predicted"/>
<dbReference type="Proteomes" id="UP000481643">
    <property type="component" value="Unassembled WGS sequence"/>
</dbReference>
<comment type="caution">
    <text evidence="1">The sequence shown here is derived from an EMBL/GenBank/DDBJ whole genome shotgun (WGS) entry which is preliminary data.</text>
</comment>
<dbReference type="AlphaFoldDB" id="A0A6L3YUG2"/>